<dbReference type="Proteomes" id="UP001642409">
    <property type="component" value="Unassembled WGS sequence"/>
</dbReference>
<reference evidence="2 3" key="2">
    <citation type="submission" date="2024-07" db="EMBL/GenBank/DDBJ databases">
        <authorList>
            <person name="Akdeniz Z."/>
        </authorList>
    </citation>
    <scope>NUCLEOTIDE SEQUENCE [LARGE SCALE GENOMIC DNA]</scope>
</reference>
<keyword evidence="3" id="KW-1185">Reference proteome</keyword>
<reference evidence="1" key="1">
    <citation type="submission" date="2023-06" db="EMBL/GenBank/DDBJ databases">
        <authorList>
            <person name="Kurt Z."/>
        </authorList>
    </citation>
    <scope>NUCLEOTIDE SEQUENCE</scope>
</reference>
<dbReference type="EMBL" id="CAXDID020000067">
    <property type="protein sequence ID" value="CAL6012637.1"/>
    <property type="molecule type" value="Genomic_DNA"/>
</dbReference>
<comment type="caution">
    <text evidence="1">The sequence shown here is derived from an EMBL/GenBank/DDBJ whole genome shotgun (WGS) entry which is preliminary data.</text>
</comment>
<dbReference type="EMBL" id="CATOUU010000884">
    <property type="protein sequence ID" value="CAI9957130.1"/>
    <property type="molecule type" value="Genomic_DNA"/>
</dbReference>
<accession>A0AA86UGF0</accession>
<name>A0AA86UGF0_9EUKA</name>
<organism evidence="1">
    <name type="scientific">Hexamita inflata</name>
    <dbReference type="NCBI Taxonomy" id="28002"/>
    <lineage>
        <taxon>Eukaryota</taxon>
        <taxon>Metamonada</taxon>
        <taxon>Diplomonadida</taxon>
        <taxon>Hexamitidae</taxon>
        <taxon>Hexamitinae</taxon>
        <taxon>Hexamita</taxon>
    </lineage>
</organism>
<dbReference type="AlphaFoldDB" id="A0AA86UGF0"/>
<sequence>MSSDHSSAISSIKFSKSFFQTPESRQSSSIDSNFDFRSRLHAQRLHLQMNPVHFNTQKNQTGLDSPVSSNQFDFRPERLRKADIGRTIKSPFETQISLREMNEMSDSEASDEIKKIVVKKSFEYRPQRVKGPCAK</sequence>
<proteinExistence type="predicted"/>
<gene>
    <name evidence="2" type="ORF">HINF_LOCUS23396</name>
    <name evidence="1" type="ORF">HINF_LOCUS44775</name>
</gene>
<evidence type="ECO:0000313" key="2">
    <source>
        <dbReference type="EMBL" id="CAL6012637.1"/>
    </source>
</evidence>
<evidence type="ECO:0000313" key="1">
    <source>
        <dbReference type="EMBL" id="CAI9957130.1"/>
    </source>
</evidence>
<evidence type="ECO:0000313" key="3">
    <source>
        <dbReference type="Proteomes" id="UP001642409"/>
    </source>
</evidence>
<protein>
    <submittedName>
        <fullName evidence="2">Hypothetical_protein</fullName>
    </submittedName>
</protein>